<dbReference type="EMBL" id="LJZQ01000019">
    <property type="protein sequence ID" value="KPQ28070.1"/>
    <property type="molecule type" value="Genomic_DNA"/>
</dbReference>
<gene>
    <name evidence="2" type="ORF">HLUCCX14_12150</name>
</gene>
<dbReference type="OrthoDB" id="6178054at2"/>
<reference evidence="2 3" key="1">
    <citation type="submission" date="2015-09" db="EMBL/GenBank/DDBJ databases">
        <title>Identification and resolution of microdiversity through metagenomic sequencing of parallel consortia.</title>
        <authorList>
            <person name="Nelson W.C."/>
            <person name="Romine M.F."/>
            <person name="Lindemann S.R."/>
        </authorList>
    </citation>
    <scope>NUCLEOTIDE SEQUENCE [LARGE SCALE GENOMIC DNA]</scope>
    <source>
        <strain evidence="2">HL-55</strain>
    </source>
</reference>
<evidence type="ECO:0000313" key="2">
    <source>
        <dbReference type="EMBL" id="KPQ28070.1"/>
    </source>
</evidence>
<dbReference type="STRING" id="1305731.GCA_000934705_00482"/>
<accession>A0A0P7Z7J8</accession>
<evidence type="ECO:0000313" key="3">
    <source>
        <dbReference type="Proteomes" id="UP000050416"/>
    </source>
</evidence>
<keyword evidence="1" id="KW-0732">Signal</keyword>
<evidence type="ECO:0000256" key="1">
    <source>
        <dbReference type="SAM" id="SignalP"/>
    </source>
</evidence>
<sequence>MRFTFTPVLMSTLLLAACSGDSAIDGVKEIPNRFGNVVNALDDFSSSSTGDSSNARGLKPNEVRVTMELPVNLAPNGEPTRRNLRIVVPDRVEVYKTDFTLRDDIGTVSYTSATDDDGNIILTFEDGVPVGPDVVVEAFYQGTSLKALAADGDRDIKVNPFSHYLVEQGLGGYDAIDFQTVMNCVDTSLCLNRYVWGTVADQVHDFEIDIPDNASIPSTLANLDARADFKAYVQAMADYALLGQDTSGSIRASSADYNSVFLGLELGQTFRESSALGAGQWGVRTAEEEQLTDTGTAFLYPALTLTSFDVFNINVTSLATDIPYDRRTLIHGSDDIGSQFFFTRGTDLWARNSHSSAPGAATLTPAPFEDQTDPARLLAGRALYQSVTDRDSNRINGWTRNPYYLDSYTSAPADESSSPDRVLANYFSAGKAIALEDNGGKLKRRETLENHYVSAFEFHLQRSVDFSFSAVADSVYNVVYLAPRFGNTDDPTVFETGHGTWQTDSPAGNQLSADVSLDNFQLIRDDSGFVRSEAGTQNTAWNLANRLSRLSAGDRHIGRLTLFENERGDTFGRSDMGQGAVTPDGSLMAFNLANSYLGDGLVIAGKEPTSALATAGRYRVQGAIIAMTDSTNTLFQIDNGVLEYDGGTSARFTANSFRMHHDIAQNTVSAPQSAAWDTTFNAVIDPDGPVTLSDSELTLNGFYTGAGDQMFLTLEDNTGPELQTGLLVATLIPDRD</sequence>
<dbReference type="AlphaFoldDB" id="A0A0P7Z7J8"/>
<dbReference type="PROSITE" id="PS51257">
    <property type="entry name" value="PROKAR_LIPOPROTEIN"/>
    <property type="match status" value="1"/>
</dbReference>
<dbReference type="Proteomes" id="UP000050416">
    <property type="component" value="Unassembled WGS sequence"/>
</dbReference>
<organism evidence="2 3">
    <name type="scientific">Marinobacter excellens HL-55</name>
    <dbReference type="NCBI Taxonomy" id="1305731"/>
    <lineage>
        <taxon>Bacteria</taxon>
        <taxon>Pseudomonadati</taxon>
        <taxon>Pseudomonadota</taxon>
        <taxon>Gammaproteobacteria</taxon>
        <taxon>Pseudomonadales</taxon>
        <taxon>Marinobacteraceae</taxon>
        <taxon>Marinobacter</taxon>
    </lineage>
</organism>
<protein>
    <submittedName>
        <fullName evidence="2">Uncharacterized protein</fullName>
    </submittedName>
</protein>
<proteinExistence type="predicted"/>
<dbReference type="PATRIC" id="fig|1305731.5.peg.904"/>
<comment type="caution">
    <text evidence="2">The sequence shown here is derived from an EMBL/GenBank/DDBJ whole genome shotgun (WGS) entry which is preliminary data.</text>
</comment>
<feature type="chain" id="PRO_5006146973" evidence="1">
    <location>
        <begin position="24"/>
        <end position="736"/>
    </location>
</feature>
<feature type="signal peptide" evidence="1">
    <location>
        <begin position="1"/>
        <end position="23"/>
    </location>
</feature>
<name>A0A0P7Z7J8_9GAMM</name>